<organism evidence="3">
    <name type="scientific">Thermosulfurimonas dismutans</name>
    <dbReference type="NCBI Taxonomy" id="999894"/>
    <lineage>
        <taxon>Bacteria</taxon>
        <taxon>Pseudomonadati</taxon>
        <taxon>Thermodesulfobacteriota</taxon>
        <taxon>Thermodesulfobacteria</taxon>
        <taxon>Thermodesulfobacteriales</taxon>
        <taxon>Thermodesulfobacteriaceae</taxon>
        <taxon>Thermosulfurimonas</taxon>
    </lineage>
</organism>
<dbReference type="Pfam" id="PF13560">
    <property type="entry name" value="HTH_31"/>
    <property type="match status" value="1"/>
</dbReference>
<feature type="domain" description="HTH cro/C1-type" evidence="2">
    <location>
        <begin position="9"/>
        <end position="64"/>
    </location>
</feature>
<comment type="caution">
    <text evidence="3">The sequence shown here is derived from an EMBL/GenBank/DDBJ whole genome shotgun (WGS) entry which is preliminary data.</text>
</comment>
<dbReference type="Gene3D" id="1.10.260.40">
    <property type="entry name" value="lambda repressor-like DNA-binding domains"/>
    <property type="match status" value="1"/>
</dbReference>
<dbReference type="InterPro" id="IPR050807">
    <property type="entry name" value="TransReg_Diox_bact_type"/>
</dbReference>
<dbReference type="InterPro" id="IPR001387">
    <property type="entry name" value="Cro/C1-type_HTH"/>
</dbReference>
<evidence type="ECO:0000259" key="2">
    <source>
        <dbReference type="PROSITE" id="PS50943"/>
    </source>
</evidence>
<dbReference type="AlphaFoldDB" id="A0A7C3CJU3"/>
<dbReference type="Proteomes" id="UP000886043">
    <property type="component" value="Unassembled WGS sequence"/>
</dbReference>
<evidence type="ECO:0000313" key="3">
    <source>
        <dbReference type="EMBL" id="HFC97511.1"/>
    </source>
</evidence>
<proteinExistence type="predicted"/>
<dbReference type="PROSITE" id="PS50943">
    <property type="entry name" value="HTH_CROC1"/>
    <property type="match status" value="1"/>
</dbReference>
<dbReference type="GO" id="GO:0005829">
    <property type="term" value="C:cytosol"/>
    <property type="evidence" value="ECO:0007669"/>
    <property type="project" value="TreeGrafter"/>
</dbReference>
<dbReference type="PANTHER" id="PTHR46797">
    <property type="entry name" value="HTH-TYPE TRANSCRIPTIONAL REGULATOR"/>
    <property type="match status" value="1"/>
</dbReference>
<sequence>MAGKFGETLRALRIKRKLRLKDVAQAMGWSVVYLSDLERGHRNPPKPEVIAKLARVLNVPAGELLAAASEDKRHVELPLETSPSKREVALLLARTWDELTDEEARKIVEILKRR</sequence>
<name>A0A7C3CJU3_9BACT</name>
<evidence type="ECO:0000256" key="1">
    <source>
        <dbReference type="ARBA" id="ARBA00023125"/>
    </source>
</evidence>
<dbReference type="SMART" id="SM00530">
    <property type="entry name" value="HTH_XRE"/>
    <property type="match status" value="1"/>
</dbReference>
<dbReference type="CDD" id="cd00093">
    <property type="entry name" value="HTH_XRE"/>
    <property type="match status" value="1"/>
</dbReference>
<dbReference type="GO" id="GO:0003677">
    <property type="term" value="F:DNA binding"/>
    <property type="evidence" value="ECO:0007669"/>
    <property type="project" value="UniProtKB-KW"/>
</dbReference>
<protein>
    <submittedName>
        <fullName evidence="3">XRE family transcriptional regulator</fullName>
    </submittedName>
</protein>
<dbReference type="InterPro" id="IPR010982">
    <property type="entry name" value="Lambda_DNA-bd_dom_sf"/>
</dbReference>
<dbReference type="EMBL" id="DRMH01000038">
    <property type="protein sequence ID" value="HFC97511.1"/>
    <property type="molecule type" value="Genomic_DNA"/>
</dbReference>
<gene>
    <name evidence="3" type="ORF">ENJ40_03495</name>
</gene>
<dbReference type="PANTHER" id="PTHR46797:SF1">
    <property type="entry name" value="METHYLPHOSPHONATE SYNTHASE"/>
    <property type="match status" value="1"/>
</dbReference>
<accession>A0A7C3CJU3</accession>
<dbReference type="GO" id="GO:0003700">
    <property type="term" value="F:DNA-binding transcription factor activity"/>
    <property type="evidence" value="ECO:0007669"/>
    <property type="project" value="TreeGrafter"/>
</dbReference>
<dbReference type="SUPFAM" id="SSF47413">
    <property type="entry name" value="lambda repressor-like DNA-binding domains"/>
    <property type="match status" value="1"/>
</dbReference>
<keyword evidence="1" id="KW-0238">DNA-binding</keyword>
<reference evidence="3" key="1">
    <citation type="journal article" date="2020" name="mSystems">
        <title>Genome- and Community-Level Interaction Insights into Carbon Utilization and Element Cycling Functions of Hydrothermarchaeota in Hydrothermal Sediment.</title>
        <authorList>
            <person name="Zhou Z."/>
            <person name="Liu Y."/>
            <person name="Xu W."/>
            <person name="Pan J."/>
            <person name="Luo Z.H."/>
            <person name="Li M."/>
        </authorList>
    </citation>
    <scope>NUCLEOTIDE SEQUENCE [LARGE SCALE GENOMIC DNA]</scope>
    <source>
        <strain evidence="3">HyVt-483</strain>
    </source>
</reference>